<evidence type="ECO:0000256" key="2">
    <source>
        <dbReference type="ARBA" id="ARBA00023027"/>
    </source>
</evidence>
<dbReference type="GO" id="GO:0017136">
    <property type="term" value="F:histone deacetylase activity, NAD-dependent"/>
    <property type="evidence" value="ECO:0007669"/>
    <property type="project" value="TreeGrafter"/>
</dbReference>
<dbReference type="InterPro" id="IPR026590">
    <property type="entry name" value="Ssirtuin_cat_dom"/>
</dbReference>
<evidence type="ECO:0000313" key="4">
    <source>
        <dbReference type="EMBL" id="XCH40140.1"/>
    </source>
</evidence>
<accession>A0AAU8GGL1</accession>
<feature type="domain" description="Deacetylase sirtuin-type" evidence="3">
    <location>
        <begin position="1"/>
        <end position="257"/>
    </location>
</feature>
<dbReference type="PANTHER" id="PTHR11085">
    <property type="entry name" value="NAD-DEPENDENT PROTEIN DEACYLASE SIRTUIN-5, MITOCHONDRIAL-RELATED"/>
    <property type="match status" value="1"/>
</dbReference>
<keyword evidence="2" id="KW-0520">NAD</keyword>
<dbReference type="InterPro" id="IPR026591">
    <property type="entry name" value="Sirtuin_cat_small_dom_sf"/>
</dbReference>
<dbReference type="Pfam" id="PF02146">
    <property type="entry name" value="SIR2"/>
    <property type="match status" value="1"/>
</dbReference>
<evidence type="ECO:0000259" key="3">
    <source>
        <dbReference type="PROSITE" id="PS50305"/>
    </source>
</evidence>
<dbReference type="Gene3D" id="3.40.50.1220">
    <property type="entry name" value="TPP-binding domain"/>
    <property type="match status" value="1"/>
</dbReference>
<dbReference type="Gene3D" id="3.30.1600.10">
    <property type="entry name" value="SIR2/SIRT2 'Small Domain"/>
    <property type="match status" value="1"/>
</dbReference>
<dbReference type="InterPro" id="IPR029035">
    <property type="entry name" value="DHS-like_NAD/FAD-binding_dom"/>
</dbReference>
<dbReference type="PROSITE" id="PS50305">
    <property type="entry name" value="SIRTUIN"/>
    <property type="match status" value="1"/>
</dbReference>
<dbReference type="PANTHER" id="PTHR11085:SF10">
    <property type="entry name" value="NAD-DEPENDENT PROTEIN DEACYLASE SIRTUIN-5, MITOCHONDRIAL-RELATED"/>
    <property type="match status" value="1"/>
</dbReference>
<dbReference type="InterPro" id="IPR050134">
    <property type="entry name" value="NAD-dep_sirtuin_deacylases"/>
</dbReference>
<dbReference type="InterPro" id="IPR003000">
    <property type="entry name" value="Sirtuin"/>
</dbReference>
<protein>
    <submittedName>
        <fullName evidence="4">Sir2 NAD-dependent deacetylase</fullName>
    </submittedName>
</protein>
<reference evidence="4" key="1">
    <citation type="submission" date="2024-05" db="EMBL/GenBank/DDBJ databases">
        <authorList>
            <person name="Mugo M.M."/>
            <person name="Musyoki A.M."/>
            <person name="Makumi A.M."/>
            <person name="Mutai I."/>
            <person name="Drechsel O."/>
            <person name="Kering K.K."/>
            <person name="Muturi P."/>
            <person name="Mbae C.K."/>
            <person name="Kariuki S.M."/>
        </authorList>
    </citation>
    <scope>NUCLEOTIDE SEQUENCE</scope>
</reference>
<keyword evidence="1" id="KW-0808">Transferase</keyword>
<organism evidence="4">
    <name type="scientific">Salmonella phage vB_SEnST11_KE22</name>
    <dbReference type="NCBI Taxonomy" id="3161173"/>
    <lineage>
        <taxon>Viruses</taxon>
        <taxon>Duplodnaviria</taxon>
        <taxon>Heunggongvirae</taxon>
        <taxon>Uroviricota</taxon>
        <taxon>Caudoviricetes</taxon>
        <taxon>Vequintavirinae</taxon>
        <taxon>Seunavirus</taxon>
    </lineage>
</organism>
<dbReference type="EMBL" id="PP856721">
    <property type="protein sequence ID" value="XCH40140.1"/>
    <property type="molecule type" value="Genomic_DNA"/>
</dbReference>
<dbReference type="GO" id="GO:0070403">
    <property type="term" value="F:NAD+ binding"/>
    <property type="evidence" value="ECO:0007669"/>
    <property type="project" value="InterPro"/>
</dbReference>
<evidence type="ECO:0000256" key="1">
    <source>
        <dbReference type="ARBA" id="ARBA00022679"/>
    </source>
</evidence>
<gene>
    <name evidence="4" type="ORF">NDDWPVAN_CDS0014</name>
</gene>
<sequence>MRRLIVISGAGFSAESGVRTFRTDEATGKALWDEYDLEEVCNIHAFLGNFYHKTHMFYNKRRAELPTVHPNLAHLRVAEWYQRYPGQVVNLTTNVDDLLERAGVPKEDTVYIHGYLKEIVVKDNPKGKPEIIDVGYNEVDPDQYKWCKPNVVFFGEFAPEYSRMYDILDTLTNEDMVIVVGCSNTVINFNWELFPAVRRGTKVLVVNPRINYLEQEQYDAHGVMQFRCGAVEAFSNNNFIKIVEDHLEGKTALQGKEK</sequence>
<name>A0AAU8GGL1_9CAUD</name>
<proteinExistence type="predicted"/>
<dbReference type="SUPFAM" id="SSF52467">
    <property type="entry name" value="DHS-like NAD/FAD-binding domain"/>
    <property type="match status" value="1"/>
</dbReference>